<dbReference type="Proteomes" id="UP000553706">
    <property type="component" value="Unassembled WGS sequence"/>
</dbReference>
<accession>A0A840VCV9</accession>
<dbReference type="GO" id="GO:0016787">
    <property type="term" value="F:hydrolase activity"/>
    <property type="evidence" value="ECO:0007669"/>
    <property type="project" value="UniProtKB-KW"/>
</dbReference>
<dbReference type="Gene3D" id="3.10.129.10">
    <property type="entry name" value="Hotdog Thioesterase"/>
    <property type="match status" value="1"/>
</dbReference>
<evidence type="ECO:0000313" key="2">
    <source>
        <dbReference type="Proteomes" id="UP000553706"/>
    </source>
</evidence>
<organism evidence="1 2">
    <name type="scientific">Acidocella aromatica</name>
    <dbReference type="NCBI Taxonomy" id="1303579"/>
    <lineage>
        <taxon>Bacteria</taxon>
        <taxon>Pseudomonadati</taxon>
        <taxon>Pseudomonadota</taxon>
        <taxon>Alphaproteobacteria</taxon>
        <taxon>Acetobacterales</taxon>
        <taxon>Acidocellaceae</taxon>
        <taxon>Acidocella</taxon>
    </lineage>
</organism>
<dbReference type="Pfam" id="PF13279">
    <property type="entry name" value="4HBT_2"/>
    <property type="match status" value="1"/>
</dbReference>
<dbReference type="AlphaFoldDB" id="A0A840VCV9"/>
<reference evidence="1 2" key="1">
    <citation type="submission" date="2020-08" db="EMBL/GenBank/DDBJ databases">
        <title>Genomic Encyclopedia of Type Strains, Phase IV (KMG-IV): sequencing the most valuable type-strain genomes for metagenomic binning, comparative biology and taxonomic classification.</title>
        <authorList>
            <person name="Goeker M."/>
        </authorList>
    </citation>
    <scope>NUCLEOTIDE SEQUENCE [LARGE SCALE GENOMIC DNA]</scope>
    <source>
        <strain evidence="1 2">DSM 27026</strain>
    </source>
</reference>
<dbReference type="CDD" id="cd00586">
    <property type="entry name" value="4HBT"/>
    <property type="match status" value="1"/>
</dbReference>
<keyword evidence="2" id="KW-1185">Reference proteome</keyword>
<dbReference type="EMBL" id="JACHFJ010000008">
    <property type="protein sequence ID" value="MBB5373673.1"/>
    <property type="molecule type" value="Genomic_DNA"/>
</dbReference>
<evidence type="ECO:0000313" key="1">
    <source>
        <dbReference type="EMBL" id="MBB5373673.1"/>
    </source>
</evidence>
<protein>
    <submittedName>
        <fullName evidence="1">Acyl-CoA thioester hydrolase</fullName>
        <ecNumber evidence="1">3.1.2.-</ecNumber>
    </submittedName>
</protein>
<dbReference type="InterPro" id="IPR029069">
    <property type="entry name" value="HotDog_dom_sf"/>
</dbReference>
<proteinExistence type="predicted"/>
<dbReference type="EC" id="3.1.2.-" evidence="1"/>
<keyword evidence="1" id="KW-0378">Hydrolase</keyword>
<comment type="caution">
    <text evidence="1">The sequence shown here is derived from an EMBL/GenBank/DDBJ whole genome shotgun (WGS) entry which is preliminary data.</text>
</comment>
<dbReference type="SUPFAM" id="SSF54637">
    <property type="entry name" value="Thioesterase/thiol ester dehydrase-isomerase"/>
    <property type="match status" value="1"/>
</dbReference>
<gene>
    <name evidence="1" type="ORF">HNP71_001937</name>
</gene>
<dbReference type="RefSeq" id="WP_183266685.1">
    <property type="nucleotide sequence ID" value="NZ_JACHFJ010000008.1"/>
</dbReference>
<name>A0A840VCV9_9PROT</name>
<sequence>MALHDDPARLDIANYPLRYTSRVLFADMDGFRHLNNVAIARFFEEGRAAGMIEAFGIDSLLNPPEGRIMLLASNTIDYIAQAYYPGDVEIGSSILRIGGSSFLLAQAAFQNGKCFALANGTMVKALHNKADPLTEDERAKLHGFAFRGGV</sequence>